<evidence type="ECO:0000313" key="3">
    <source>
        <dbReference type="Proteomes" id="UP000276888"/>
    </source>
</evidence>
<keyword evidence="2" id="KW-0560">Oxidoreductase</keyword>
<dbReference type="InterPro" id="IPR002347">
    <property type="entry name" value="SDR_fam"/>
</dbReference>
<protein>
    <submittedName>
        <fullName evidence="2">3-oxoacyl-[acyl-carrier-protein] reductase FabG</fullName>
        <ecNumber evidence="2">1.1.1.100</ecNumber>
    </submittedName>
</protein>
<dbReference type="OrthoDB" id="158573at2"/>
<dbReference type="RefSeq" id="WP_127096324.1">
    <property type="nucleotide sequence ID" value="NZ_CP031423.1"/>
</dbReference>
<reference evidence="2 3" key="1">
    <citation type="submission" date="2018-08" db="EMBL/GenBank/DDBJ databases">
        <title>Microbacterium lemovicicum sp. nov., a bacterium isolated from a natural uranium-rich soil.</title>
        <authorList>
            <person name="ORTET P."/>
        </authorList>
    </citation>
    <scope>NUCLEOTIDE SEQUENCE [LARGE SCALE GENOMIC DNA]</scope>
    <source>
        <strain evidence="2 3">Viu22</strain>
    </source>
</reference>
<evidence type="ECO:0000313" key="2">
    <source>
        <dbReference type="EMBL" id="AZS37816.1"/>
    </source>
</evidence>
<dbReference type="Gene3D" id="3.40.50.720">
    <property type="entry name" value="NAD(P)-binding Rossmann-like Domain"/>
    <property type="match status" value="1"/>
</dbReference>
<proteinExistence type="inferred from homology"/>
<dbReference type="AlphaFoldDB" id="A0A3S9WCM6"/>
<dbReference type="PANTHER" id="PTHR42760">
    <property type="entry name" value="SHORT-CHAIN DEHYDROGENASES/REDUCTASES FAMILY MEMBER"/>
    <property type="match status" value="1"/>
</dbReference>
<sequence length="249" mass="25693">MTSLDGRTALITGVSGGIGTALAATFAREGAAVIGTYRQRRAEAETAVPGGLAQLLDADLSDAGAARDLWRRARAAASIDTLVVNAATLVPTALDADDEDWDDGWQRSLQTNVVAASTLMRAAAADFAERGSGSIIAISSWAAQQGSRLPDLGAYAASKAALRNFAQTLARATARDGVRVYTLAPGPVGTGMGTVDRDDDEIRAVADGLAMGRHVDAQEIAELAAFLASDRCPSLTGSTLDLNGASYIR</sequence>
<evidence type="ECO:0000256" key="1">
    <source>
        <dbReference type="ARBA" id="ARBA00006484"/>
    </source>
</evidence>
<dbReference type="PRINTS" id="PR00080">
    <property type="entry name" value="SDRFAMILY"/>
</dbReference>
<dbReference type="PRINTS" id="PR00081">
    <property type="entry name" value="GDHRDH"/>
</dbReference>
<name>A0A3S9WCM6_9MICO</name>
<dbReference type="Proteomes" id="UP000276888">
    <property type="component" value="Chromosome"/>
</dbReference>
<dbReference type="InterPro" id="IPR020904">
    <property type="entry name" value="Sc_DH/Rdtase_CS"/>
</dbReference>
<dbReference type="InterPro" id="IPR036291">
    <property type="entry name" value="NAD(P)-bd_dom_sf"/>
</dbReference>
<organism evidence="2 3">
    <name type="scientific">Microbacterium lemovicicum</name>
    <dbReference type="NCBI Taxonomy" id="1072463"/>
    <lineage>
        <taxon>Bacteria</taxon>
        <taxon>Bacillati</taxon>
        <taxon>Actinomycetota</taxon>
        <taxon>Actinomycetes</taxon>
        <taxon>Micrococcales</taxon>
        <taxon>Microbacteriaceae</taxon>
        <taxon>Microbacterium</taxon>
    </lineage>
</organism>
<dbReference type="EC" id="1.1.1.100" evidence="2"/>
<dbReference type="GO" id="GO:0004316">
    <property type="term" value="F:3-oxoacyl-[acyl-carrier-protein] reductase (NADPH) activity"/>
    <property type="evidence" value="ECO:0007669"/>
    <property type="project" value="UniProtKB-EC"/>
</dbReference>
<dbReference type="Pfam" id="PF13561">
    <property type="entry name" value="adh_short_C2"/>
    <property type="match status" value="1"/>
</dbReference>
<gene>
    <name evidence="2" type="primary">fabG_3</name>
    <name evidence="2" type="ORF">CVS47_02463</name>
</gene>
<dbReference type="CDD" id="cd05233">
    <property type="entry name" value="SDR_c"/>
    <property type="match status" value="1"/>
</dbReference>
<accession>A0A3S9WCM6</accession>
<comment type="similarity">
    <text evidence="1">Belongs to the short-chain dehydrogenases/reductases (SDR) family.</text>
</comment>
<dbReference type="PROSITE" id="PS00061">
    <property type="entry name" value="ADH_SHORT"/>
    <property type="match status" value="1"/>
</dbReference>
<dbReference type="EMBL" id="CP031423">
    <property type="protein sequence ID" value="AZS37816.1"/>
    <property type="molecule type" value="Genomic_DNA"/>
</dbReference>
<dbReference type="KEGG" id="mlv:CVS47_02463"/>
<keyword evidence="3" id="KW-1185">Reference proteome</keyword>
<dbReference type="SUPFAM" id="SSF51735">
    <property type="entry name" value="NAD(P)-binding Rossmann-fold domains"/>
    <property type="match status" value="1"/>
</dbReference>